<comment type="similarity">
    <text evidence="2">Belongs to the NGG1 family.</text>
</comment>
<dbReference type="Proteomes" id="UP000594454">
    <property type="component" value="Chromosome 4"/>
</dbReference>
<dbReference type="PANTHER" id="PTHR13556:SF2">
    <property type="entry name" value="TRANSCRIPTIONAL ADAPTER 3"/>
    <property type="match status" value="1"/>
</dbReference>
<evidence type="ECO:0000313" key="8">
    <source>
        <dbReference type="Proteomes" id="UP000594454"/>
    </source>
</evidence>
<feature type="region of interest" description="Disordered" evidence="6">
    <location>
        <begin position="128"/>
        <end position="163"/>
    </location>
</feature>
<dbReference type="InParanoid" id="A0A7R8YWX2"/>
<protein>
    <recommendedName>
        <fullName evidence="9">Transcriptional adapter 3</fullName>
    </recommendedName>
</protein>
<evidence type="ECO:0000256" key="4">
    <source>
        <dbReference type="ARBA" id="ARBA00023163"/>
    </source>
</evidence>
<gene>
    <name evidence="7" type="ORF">HERILL_LOCUS10496</name>
</gene>
<dbReference type="InterPro" id="IPR019340">
    <property type="entry name" value="Histone_AcTrfase_su3"/>
</dbReference>
<name>A0A7R8YWX2_HERIL</name>
<dbReference type="OrthoDB" id="1232at2759"/>
<sequence>MPSKGPKGVVSPGSPDNAVVIPYIKSQDNGKLLPKYTAALARSKEEYLPAEDLDAIQLELELLLSSVAQRYRILKAEFDAIEREDRRDRKNKLVEKPPTSPGKRKRTEDKKTKDRFLSSLKIAKQRVTSINSPAQSLQTDDSLDALPHSTHHSQKDRLKSSVPKNDVPNKFWLSVEPYCMPITHEDLKLLDDLLEQYSGPLVPPIPELGPHYSTTWATEDLREERVNSNLNSKMKSRQLVQSDEVAEIVKKGEKIMGEGVTGPFTQRLVSVLLEENLIVDGLSTADSNSSSENISAFNVRSVMRNGISIEKRLKKELAEQGIIDPQEYENQEDEVLSEIKRVLAELSAIAEYNSGEIRKLSIAGKEELKRLELKRKLDTVDQEIIEMYKKVLIAKQKRRQLSTQEREDIYRLTEEQKRLSDQLESMRTPGPKFMD</sequence>
<dbReference type="FunCoup" id="A0A7R8YWX2">
    <property type="interactions" value="1771"/>
</dbReference>
<comment type="subcellular location">
    <subcellularLocation>
        <location evidence="1">Nucleus</location>
    </subcellularLocation>
</comment>
<dbReference type="Pfam" id="PF10198">
    <property type="entry name" value="Ada3"/>
    <property type="match status" value="1"/>
</dbReference>
<dbReference type="GO" id="GO:0006357">
    <property type="term" value="P:regulation of transcription by RNA polymerase II"/>
    <property type="evidence" value="ECO:0007669"/>
    <property type="project" value="TreeGrafter"/>
</dbReference>
<evidence type="ECO:0000313" key="7">
    <source>
        <dbReference type="EMBL" id="CAD7087815.1"/>
    </source>
</evidence>
<keyword evidence="5" id="KW-0539">Nucleus</keyword>
<dbReference type="EMBL" id="LR899012">
    <property type="protein sequence ID" value="CAD7087815.1"/>
    <property type="molecule type" value="Genomic_DNA"/>
</dbReference>
<evidence type="ECO:0000256" key="1">
    <source>
        <dbReference type="ARBA" id="ARBA00004123"/>
    </source>
</evidence>
<keyword evidence="4" id="KW-0804">Transcription</keyword>
<evidence type="ECO:0000256" key="6">
    <source>
        <dbReference type="SAM" id="MobiDB-lite"/>
    </source>
</evidence>
<evidence type="ECO:0008006" key="9">
    <source>
        <dbReference type="Google" id="ProtNLM"/>
    </source>
</evidence>
<proteinExistence type="inferred from homology"/>
<dbReference type="GO" id="GO:0003713">
    <property type="term" value="F:transcription coactivator activity"/>
    <property type="evidence" value="ECO:0007669"/>
    <property type="project" value="TreeGrafter"/>
</dbReference>
<keyword evidence="3" id="KW-0805">Transcription regulation</keyword>
<feature type="region of interest" description="Disordered" evidence="6">
    <location>
        <begin position="86"/>
        <end position="115"/>
    </location>
</feature>
<dbReference type="AlphaFoldDB" id="A0A7R8YWX2"/>
<dbReference type="GO" id="GO:0000124">
    <property type="term" value="C:SAGA complex"/>
    <property type="evidence" value="ECO:0007669"/>
    <property type="project" value="TreeGrafter"/>
</dbReference>
<evidence type="ECO:0000256" key="2">
    <source>
        <dbReference type="ARBA" id="ARBA00005330"/>
    </source>
</evidence>
<feature type="compositionally biased region" description="Basic and acidic residues" evidence="6">
    <location>
        <begin position="86"/>
        <end position="95"/>
    </location>
</feature>
<accession>A0A7R8YWX2</accession>
<evidence type="ECO:0000256" key="5">
    <source>
        <dbReference type="ARBA" id="ARBA00023242"/>
    </source>
</evidence>
<reference evidence="7 8" key="1">
    <citation type="submission" date="2020-11" db="EMBL/GenBank/DDBJ databases">
        <authorList>
            <person name="Wallbank WR R."/>
            <person name="Pardo Diaz C."/>
            <person name="Kozak K."/>
            <person name="Martin S."/>
            <person name="Jiggins C."/>
            <person name="Moest M."/>
            <person name="Warren A I."/>
            <person name="Generalovic N T."/>
            <person name="Byers J.R.P. K."/>
            <person name="Montejo-Kovacevich G."/>
            <person name="Yen C E."/>
        </authorList>
    </citation>
    <scope>NUCLEOTIDE SEQUENCE [LARGE SCALE GENOMIC DNA]</scope>
</reference>
<feature type="compositionally biased region" description="Polar residues" evidence="6">
    <location>
        <begin position="128"/>
        <end position="140"/>
    </location>
</feature>
<dbReference type="PANTHER" id="PTHR13556">
    <property type="entry name" value="TRANSCRIPTIONAL ADAPTER 3-RELATED"/>
    <property type="match status" value="1"/>
</dbReference>
<keyword evidence="8" id="KW-1185">Reference proteome</keyword>
<feature type="compositionally biased region" description="Basic and acidic residues" evidence="6">
    <location>
        <begin position="106"/>
        <end position="115"/>
    </location>
</feature>
<organism evidence="7 8">
    <name type="scientific">Hermetia illucens</name>
    <name type="common">Black soldier fly</name>
    <dbReference type="NCBI Taxonomy" id="343691"/>
    <lineage>
        <taxon>Eukaryota</taxon>
        <taxon>Metazoa</taxon>
        <taxon>Ecdysozoa</taxon>
        <taxon>Arthropoda</taxon>
        <taxon>Hexapoda</taxon>
        <taxon>Insecta</taxon>
        <taxon>Pterygota</taxon>
        <taxon>Neoptera</taxon>
        <taxon>Endopterygota</taxon>
        <taxon>Diptera</taxon>
        <taxon>Brachycera</taxon>
        <taxon>Stratiomyomorpha</taxon>
        <taxon>Stratiomyidae</taxon>
        <taxon>Hermetiinae</taxon>
        <taxon>Hermetia</taxon>
    </lineage>
</organism>
<evidence type="ECO:0000256" key="3">
    <source>
        <dbReference type="ARBA" id="ARBA00023015"/>
    </source>
</evidence>
<dbReference type="GO" id="GO:0005634">
    <property type="term" value="C:nucleus"/>
    <property type="evidence" value="ECO:0007669"/>
    <property type="project" value="UniProtKB-SubCell"/>
</dbReference>